<feature type="non-terminal residue" evidence="2">
    <location>
        <position position="135"/>
    </location>
</feature>
<feature type="coiled-coil region" evidence="1">
    <location>
        <begin position="40"/>
        <end position="95"/>
    </location>
</feature>
<evidence type="ECO:0000256" key="1">
    <source>
        <dbReference type="SAM" id="Coils"/>
    </source>
</evidence>
<dbReference type="EMBL" id="CABIJS010000719">
    <property type="protein sequence ID" value="VUZ57465.1"/>
    <property type="molecule type" value="Genomic_DNA"/>
</dbReference>
<keyword evidence="1" id="KW-0175">Coiled coil</keyword>
<keyword evidence="3" id="KW-1185">Reference proteome</keyword>
<evidence type="ECO:0000313" key="2">
    <source>
        <dbReference type="EMBL" id="VUZ57465.1"/>
    </source>
</evidence>
<feature type="non-terminal residue" evidence="2">
    <location>
        <position position="1"/>
    </location>
</feature>
<organism evidence="2 3">
    <name type="scientific">Hymenolepis diminuta</name>
    <name type="common">Rat tapeworm</name>
    <dbReference type="NCBI Taxonomy" id="6216"/>
    <lineage>
        <taxon>Eukaryota</taxon>
        <taxon>Metazoa</taxon>
        <taxon>Spiralia</taxon>
        <taxon>Lophotrochozoa</taxon>
        <taxon>Platyhelminthes</taxon>
        <taxon>Cestoda</taxon>
        <taxon>Eucestoda</taxon>
        <taxon>Cyclophyllidea</taxon>
        <taxon>Hymenolepididae</taxon>
        <taxon>Hymenolepis</taxon>
    </lineage>
</organism>
<gene>
    <name evidence="2" type="ORF">WMSIL1_LOCUS14937</name>
</gene>
<dbReference type="Proteomes" id="UP000321570">
    <property type="component" value="Unassembled WGS sequence"/>
</dbReference>
<dbReference type="AlphaFoldDB" id="A0A564ZD85"/>
<accession>A0A564ZD85</accession>
<proteinExistence type="predicted"/>
<evidence type="ECO:0000313" key="3">
    <source>
        <dbReference type="Proteomes" id="UP000321570"/>
    </source>
</evidence>
<sequence>LVCDYESLKLKTINLTESANLFEFEKKAARETILRLTGELNKSKLDREAAELEMRQAKRALDTERQLEKDKCISFQDLQEQVKSLSSALERAHLEAERREARFRRLTEASAVAASKLGNSEPLISTSEHKALQEF</sequence>
<reference evidence="2 3" key="1">
    <citation type="submission" date="2019-07" db="EMBL/GenBank/DDBJ databases">
        <authorList>
            <person name="Jastrzebski P J."/>
            <person name="Paukszto L."/>
            <person name="Jastrzebski P J."/>
        </authorList>
    </citation>
    <scope>NUCLEOTIDE SEQUENCE [LARGE SCALE GENOMIC DNA]</scope>
    <source>
        <strain evidence="2 3">WMS-il1</strain>
    </source>
</reference>
<protein>
    <submittedName>
        <fullName evidence="2">Uncharacterized protein</fullName>
    </submittedName>
</protein>
<name>A0A564ZD85_HYMDI</name>